<reference evidence="2 3" key="1">
    <citation type="submission" date="2018-06" db="EMBL/GenBank/DDBJ databases">
        <authorList>
            <consortium name="Pathogen Informatics"/>
            <person name="Doyle S."/>
        </authorList>
    </citation>
    <scope>NUCLEOTIDE SEQUENCE [LARGE SCALE GENOMIC DNA]</scope>
    <source>
        <strain evidence="2 3">NCTC11190</strain>
    </source>
</reference>
<evidence type="ECO:0000313" key="3">
    <source>
        <dbReference type="Proteomes" id="UP000255233"/>
    </source>
</evidence>
<organism evidence="2 3">
    <name type="scientific">Rikenella microfusus</name>
    <dbReference type="NCBI Taxonomy" id="28139"/>
    <lineage>
        <taxon>Bacteria</taxon>
        <taxon>Pseudomonadati</taxon>
        <taxon>Bacteroidota</taxon>
        <taxon>Bacteroidia</taxon>
        <taxon>Bacteroidales</taxon>
        <taxon>Rikenellaceae</taxon>
        <taxon>Rikenella</taxon>
    </lineage>
</organism>
<dbReference type="Proteomes" id="UP000255233">
    <property type="component" value="Unassembled WGS sequence"/>
</dbReference>
<accession>A0A379MT56</accession>
<dbReference type="PANTHER" id="PTHR12526">
    <property type="entry name" value="GLYCOSYLTRANSFERASE"/>
    <property type="match status" value="1"/>
</dbReference>
<dbReference type="GO" id="GO:0043750">
    <property type="term" value="F:phosphatidylinositol alpha-mannosyltransferase activity"/>
    <property type="evidence" value="ECO:0007669"/>
    <property type="project" value="UniProtKB-EC"/>
</dbReference>
<sequence>MKICCIFNIAPLYREGIYRKMDDDPELEFDFLAGEESTGGIALMDLGILKGFRGYLHNIYRKGGKLVWQKKAVRKAFSKKYDAYILTGNPGIRSNWIIALLARLTGRPVYLWTHGLHGDERGMKLRKNLWYFRLAGHLLLYGERPYRLLLERGYPARRMAVIYNSLDYDKQAAIRERIGDRGFIRNYFGNDLPLLVFVGRLTVAKKLNLLLEAMVRLESEGSACNLVLVGDGPARERLEKEADTLGLADRVWFYGETYDDHIIGTFLYHSAACVSPGNVGLTAIHSLTFGTPVVTHSDGNRQGPEYEAIEPGISGSLFAENDTEALAGAIRPWLGLGRQSREEVRAACRRIIDEKFNPDRQMQVLRTVFGTRRH</sequence>
<keyword evidence="3" id="KW-1185">Reference proteome</keyword>
<dbReference type="Pfam" id="PF00534">
    <property type="entry name" value="Glycos_transf_1"/>
    <property type="match status" value="1"/>
</dbReference>
<dbReference type="EMBL" id="UGVL01000001">
    <property type="protein sequence ID" value="SUE34914.1"/>
    <property type="molecule type" value="Genomic_DNA"/>
</dbReference>
<gene>
    <name evidence="2" type="primary">pimC</name>
    <name evidence="2" type="ORF">NCTC11190_02152</name>
</gene>
<feature type="domain" description="Glycosyl transferase family 1" evidence="1">
    <location>
        <begin position="190"/>
        <end position="342"/>
    </location>
</feature>
<dbReference type="STRING" id="880526.GCA_000427365_01666"/>
<protein>
    <submittedName>
        <fullName evidence="2">GDP-mannose-dependent alpha-(1-6)-phosphatidylinositol dimannoside mannosyltransferase</fullName>
        <ecNumber evidence="2">2.4.1.345</ecNumber>
    </submittedName>
</protein>
<dbReference type="SUPFAM" id="SSF53756">
    <property type="entry name" value="UDP-Glycosyltransferase/glycogen phosphorylase"/>
    <property type="match status" value="1"/>
</dbReference>
<dbReference type="AlphaFoldDB" id="A0A379MT56"/>
<evidence type="ECO:0000313" key="2">
    <source>
        <dbReference type="EMBL" id="SUE34914.1"/>
    </source>
</evidence>
<dbReference type="OrthoDB" id="9790710at2"/>
<keyword evidence="2" id="KW-0808">Transferase</keyword>
<name>A0A379MT56_9BACT</name>
<evidence type="ECO:0000259" key="1">
    <source>
        <dbReference type="Pfam" id="PF00534"/>
    </source>
</evidence>
<dbReference type="CDD" id="cd03801">
    <property type="entry name" value="GT4_PimA-like"/>
    <property type="match status" value="1"/>
</dbReference>
<dbReference type="InterPro" id="IPR001296">
    <property type="entry name" value="Glyco_trans_1"/>
</dbReference>
<keyword evidence="2" id="KW-0328">Glycosyltransferase</keyword>
<dbReference type="EC" id="2.4.1.345" evidence="2"/>
<proteinExistence type="predicted"/>
<dbReference type="RefSeq" id="WP_027291309.1">
    <property type="nucleotide sequence ID" value="NZ_UGVL01000001.1"/>
</dbReference>
<dbReference type="Gene3D" id="3.40.50.2000">
    <property type="entry name" value="Glycogen Phosphorylase B"/>
    <property type="match status" value="2"/>
</dbReference>